<dbReference type="InterPro" id="IPR051814">
    <property type="entry name" value="NAD(P)H-dep_FMN_reductase"/>
</dbReference>
<dbReference type="Proteomes" id="UP001057291">
    <property type="component" value="Unassembled WGS sequence"/>
</dbReference>
<name>A0AAV4LBI4_9BACL</name>
<evidence type="ECO:0000256" key="2">
    <source>
        <dbReference type="ARBA" id="ARBA00022643"/>
    </source>
</evidence>
<evidence type="ECO:0000313" key="6">
    <source>
        <dbReference type="Proteomes" id="UP001057291"/>
    </source>
</evidence>
<evidence type="ECO:0000256" key="1">
    <source>
        <dbReference type="ARBA" id="ARBA00022630"/>
    </source>
</evidence>
<keyword evidence="6" id="KW-1185">Reference proteome</keyword>
<keyword evidence="1" id="KW-0285">Flavoprotein</keyword>
<dbReference type="EMBL" id="BOQE01000001">
    <property type="protein sequence ID" value="GIM45175.1"/>
    <property type="molecule type" value="Genomic_DNA"/>
</dbReference>
<comment type="caution">
    <text evidence="5">The sequence shown here is derived from an EMBL/GenBank/DDBJ whole genome shotgun (WGS) entry which is preliminary data.</text>
</comment>
<dbReference type="Gene3D" id="3.40.50.360">
    <property type="match status" value="1"/>
</dbReference>
<sequence>MENIVTLSGSPSLSSRLSHVLEFVHDRLAENGFQADWIRVRDLPPEDLIYARYDSPAIEQANALISKASAVIVASPVYKASYTGVLKTFLDLIPQGGLRNKIVLPLLIGGTSAHLLAIEYALKPVLSTLGARTILQGVYVLESQVQRDGDKAELHEDIQVRLEDAIHELTEALSKQTLPNG</sequence>
<dbReference type="InterPro" id="IPR029039">
    <property type="entry name" value="Flavoprotein-like_sf"/>
</dbReference>
<dbReference type="SUPFAM" id="SSF52218">
    <property type="entry name" value="Flavoproteins"/>
    <property type="match status" value="1"/>
</dbReference>
<dbReference type="RefSeq" id="WP_282198400.1">
    <property type="nucleotide sequence ID" value="NZ_BOQE01000001.1"/>
</dbReference>
<organism evidence="5 6">
    <name type="scientific">Collibacillus ludicampi</name>
    <dbReference type="NCBI Taxonomy" id="2771369"/>
    <lineage>
        <taxon>Bacteria</taxon>
        <taxon>Bacillati</taxon>
        <taxon>Bacillota</taxon>
        <taxon>Bacilli</taxon>
        <taxon>Bacillales</taxon>
        <taxon>Alicyclobacillaceae</taxon>
        <taxon>Collibacillus</taxon>
    </lineage>
</organism>
<feature type="domain" description="NADPH-dependent FMN reductase-like" evidence="4">
    <location>
        <begin position="3"/>
        <end position="143"/>
    </location>
</feature>
<protein>
    <submittedName>
        <fullName evidence="5">FMN reductase (NADPH)</fullName>
    </submittedName>
</protein>
<dbReference type="NCBIfam" id="TIGR03567">
    <property type="entry name" value="FMN_reduc_SsuE"/>
    <property type="match status" value="1"/>
</dbReference>
<gene>
    <name evidence="5" type="ORF">DNHGIG_07240</name>
</gene>
<evidence type="ECO:0000259" key="4">
    <source>
        <dbReference type="Pfam" id="PF03358"/>
    </source>
</evidence>
<evidence type="ECO:0000313" key="5">
    <source>
        <dbReference type="EMBL" id="GIM45175.1"/>
    </source>
</evidence>
<dbReference type="GO" id="GO:0008752">
    <property type="term" value="F:FMN reductase [NAD(P)H] activity"/>
    <property type="evidence" value="ECO:0007669"/>
    <property type="project" value="InterPro"/>
</dbReference>
<dbReference type="Pfam" id="PF03358">
    <property type="entry name" value="FMN_red"/>
    <property type="match status" value="1"/>
</dbReference>
<dbReference type="PANTHER" id="PTHR43408:SF1">
    <property type="entry name" value="FMN REDUCTASE (NADPH)"/>
    <property type="match status" value="1"/>
</dbReference>
<dbReference type="InterPro" id="IPR020048">
    <property type="entry name" value="NADPH-dep_FMN_reduc_SsuE"/>
</dbReference>
<dbReference type="PANTHER" id="PTHR43408">
    <property type="entry name" value="FMN REDUCTASE (NADPH)"/>
    <property type="match status" value="1"/>
</dbReference>
<accession>A0AAV4LBI4</accession>
<dbReference type="AlphaFoldDB" id="A0AAV4LBI4"/>
<reference evidence="5" key="1">
    <citation type="journal article" date="2023" name="Int. J. Syst. Evol. Microbiol.">
        <title>Collibacillus ludicampi gen. nov., sp. nov., a new soil bacterium of the family Alicyclobacillaceae.</title>
        <authorList>
            <person name="Jojima T."/>
            <person name="Ioku Y."/>
            <person name="Fukuta Y."/>
            <person name="Shirasaka N."/>
            <person name="Matsumura Y."/>
            <person name="Mori M."/>
        </authorList>
    </citation>
    <scope>NUCLEOTIDE SEQUENCE</scope>
    <source>
        <strain evidence="5">TP075</strain>
    </source>
</reference>
<dbReference type="InterPro" id="IPR005025">
    <property type="entry name" value="FMN_Rdtase-like_dom"/>
</dbReference>
<keyword evidence="3" id="KW-0560">Oxidoreductase</keyword>
<keyword evidence="2" id="KW-0288">FMN</keyword>
<dbReference type="GO" id="GO:0046306">
    <property type="term" value="P:alkanesulfonate catabolic process"/>
    <property type="evidence" value="ECO:0007669"/>
    <property type="project" value="InterPro"/>
</dbReference>
<evidence type="ECO:0000256" key="3">
    <source>
        <dbReference type="ARBA" id="ARBA00023002"/>
    </source>
</evidence>
<proteinExistence type="predicted"/>